<organism evidence="1 2">
    <name type="scientific">Senna tora</name>
    <dbReference type="NCBI Taxonomy" id="362788"/>
    <lineage>
        <taxon>Eukaryota</taxon>
        <taxon>Viridiplantae</taxon>
        <taxon>Streptophyta</taxon>
        <taxon>Embryophyta</taxon>
        <taxon>Tracheophyta</taxon>
        <taxon>Spermatophyta</taxon>
        <taxon>Magnoliopsida</taxon>
        <taxon>eudicotyledons</taxon>
        <taxon>Gunneridae</taxon>
        <taxon>Pentapetalae</taxon>
        <taxon>rosids</taxon>
        <taxon>fabids</taxon>
        <taxon>Fabales</taxon>
        <taxon>Fabaceae</taxon>
        <taxon>Caesalpinioideae</taxon>
        <taxon>Cassia clade</taxon>
        <taxon>Senna</taxon>
    </lineage>
</organism>
<sequence length="113" mass="12455">MGTIVLDLRPGLGIGPFSLWLLVLTDEVGNHGVLCQDGFKNLAKLKIQAEFPLEFTDTTPLNYMPYFYICDSSTGKKVGVGSAMEKASALPLPAGNIHMEEVYVKVWFLQALY</sequence>
<comment type="caution">
    <text evidence="1">The sequence shown here is derived from an EMBL/GenBank/DDBJ whole genome shotgun (WGS) entry which is preliminary data.</text>
</comment>
<dbReference type="EMBL" id="JAAIUW010000006">
    <property type="protein sequence ID" value="KAF7828932.1"/>
    <property type="molecule type" value="Genomic_DNA"/>
</dbReference>
<protein>
    <submittedName>
        <fullName evidence="1">UPF0183 protein</fullName>
    </submittedName>
</protein>
<dbReference type="Proteomes" id="UP000634136">
    <property type="component" value="Unassembled WGS sequence"/>
</dbReference>
<gene>
    <name evidence="1" type="ORF">G2W53_020096</name>
</gene>
<dbReference type="AlphaFoldDB" id="A0A834TVG7"/>
<keyword evidence="2" id="KW-1185">Reference proteome</keyword>
<name>A0A834TVG7_9FABA</name>
<dbReference type="OrthoDB" id="411211at2759"/>
<proteinExistence type="predicted"/>
<reference evidence="1" key="1">
    <citation type="submission" date="2020-09" db="EMBL/GenBank/DDBJ databases">
        <title>Genome-Enabled Discovery of Anthraquinone Biosynthesis in Senna tora.</title>
        <authorList>
            <person name="Kang S.-H."/>
            <person name="Pandey R.P."/>
            <person name="Lee C.-M."/>
            <person name="Sim J.-S."/>
            <person name="Jeong J.-T."/>
            <person name="Choi B.-S."/>
            <person name="Jung M."/>
            <person name="Ginzburg D."/>
            <person name="Zhao K."/>
            <person name="Won S.Y."/>
            <person name="Oh T.-J."/>
            <person name="Yu Y."/>
            <person name="Kim N.-H."/>
            <person name="Lee O.R."/>
            <person name="Lee T.-H."/>
            <person name="Bashyal P."/>
            <person name="Kim T.-S."/>
            <person name="Lee W.-H."/>
            <person name="Kawkins C."/>
            <person name="Kim C.-K."/>
            <person name="Kim J.S."/>
            <person name="Ahn B.O."/>
            <person name="Rhee S.Y."/>
            <person name="Sohng J.K."/>
        </authorList>
    </citation>
    <scope>NUCLEOTIDE SEQUENCE</scope>
    <source>
        <tissue evidence="1">Leaf</tissue>
    </source>
</reference>
<accession>A0A834TVG7</accession>
<evidence type="ECO:0000313" key="2">
    <source>
        <dbReference type="Proteomes" id="UP000634136"/>
    </source>
</evidence>
<evidence type="ECO:0000313" key="1">
    <source>
        <dbReference type="EMBL" id="KAF7828932.1"/>
    </source>
</evidence>